<dbReference type="PANTHER" id="PTHR23416">
    <property type="entry name" value="SIALIC ACID SYNTHASE-RELATED"/>
    <property type="match status" value="1"/>
</dbReference>
<evidence type="ECO:0000256" key="2">
    <source>
        <dbReference type="ARBA" id="ARBA00022679"/>
    </source>
</evidence>
<evidence type="ECO:0000313" key="4">
    <source>
        <dbReference type="Proteomes" id="UP000286113"/>
    </source>
</evidence>
<comment type="caution">
    <text evidence="3">The sequence shown here is derived from an EMBL/GenBank/DDBJ whole genome shotgun (WGS) entry which is preliminary data.</text>
</comment>
<dbReference type="PANTHER" id="PTHR23416:SF23">
    <property type="entry name" value="ACETYLTRANSFERASE C18B11.09C-RELATED"/>
    <property type="match status" value="1"/>
</dbReference>
<sequence length="275" mass="31882">MNIHDIWERLDFVLSNRRVNWVKTILFNFRTLPFKTACKLPVYIYGKVQFRTLAGKVDFQDCEPKRGMIKIGRHGDYFSIPNKSFIWLGKNAKIIFRGPCYMGYNLLLRVESGILDIGEFTGFGTNYRIICFNHIKIGRHVRMTFDGKVVDSNCHYVINTVTNQIRKNTAKIEIEDFCWIGNNTTIMKGVILPKYSIVASGSLLNKNYKKEVVENAPLFLAGSPAKVKGYGFKMVLSLTRENEIKNYFQRNPENDYMIWQGKFEDPVEDLSVIFK</sequence>
<dbReference type="SUPFAM" id="SSF51161">
    <property type="entry name" value="Trimeric LpxA-like enzymes"/>
    <property type="match status" value="1"/>
</dbReference>
<dbReference type="EMBL" id="QRVN01000021">
    <property type="protein sequence ID" value="RGS46400.1"/>
    <property type="molecule type" value="Genomic_DNA"/>
</dbReference>
<proteinExistence type="inferred from homology"/>
<keyword evidence="2 3" id="KW-0808">Transferase</keyword>
<protein>
    <submittedName>
        <fullName evidence="3">Transferase</fullName>
    </submittedName>
</protein>
<gene>
    <name evidence="3" type="ORF">DWX90_10325</name>
</gene>
<dbReference type="AlphaFoldDB" id="A0AA92TKU2"/>
<dbReference type="GO" id="GO:0005829">
    <property type="term" value="C:cytosol"/>
    <property type="evidence" value="ECO:0007669"/>
    <property type="project" value="TreeGrafter"/>
</dbReference>
<dbReference type="InterPro" id="IPR051159">
    <property type="entry name" value="Hexapeptide_acetyltransf"/>
</dbReference>
<dbReference type="GO" id="GO:0008374">
    <property type="term" value="F:O-acyltransferase activity"/>
    <property type="evidence" value="ECO:0007669"/>
    <property type="project" value="TreeGrafter"/>
</dbReference>
<accession>A0AA92TKU2</accession>
<evidence type="ECO:0000256" key="1">
    <source>
        <dbReference type="ARBA" id="ARBA00007274"/>
    </source>
</evidence>
<reference evidence="3 4" key="1">
    <citation type="submission" date="2018-08" db="EMBL/GenBank/DDBJ databases">
        <title>A genome reference for cultivated species of the human gut microbiota.</title>
        <authorList>
            <person name="Zou Y."/>
            <person name="Xue W."/>
            <person name="Luo G."/>
        </authorList>
    </citation>
    <scope>NUCLEOTIDE SEQUENCE [LARGE SCALE GENOMIC DNA]</scope>
    <source>
        <strain evidence="3 4">AF22-1</strain>
    </source>
</reference>
<dbReference type="Gene3D" id="2.160.10.10">
    <property type="entry name" value="Hexapeptide repeat proteins"/>
    <property type="match status" value="1"/>
</dbReference>
<name>A0AA92TKU2_9BACT</name>
<dbReference type="Proteomes" id="UP000286113">
    <property type="component" value="Unassembled WGS sequence"/>
</dbReference>
<organism evidence="3 4">
    <name type="scientific">Segatella copri</name>
    <dbReference type="NCBI Taxonomy" id="165179"/>
    <lineage>
        <taxon>Bacteria</taxon>
        <taxon>Pseudomonadati</taxon>
        <taxon>Bacteroidota</taxon>
        <taxon>Bacteroidia</taxon>
        <taxon>Bacteroidales</taxon>
        <taxon>Prevotellaceae</taxon>
        <taxon>Segatella</taxon>
    </lineage>
</organism>
<dbReference type="InterPro" id="IPR011004">
    <property type="entry name" value="Trimer_LpxA-like_sf"/>
</dbReference>
<evidence type="ECO:0000313" key="3">
    <source>
        <dbReference type="EMBL" id="RGS46400.1"/>
    </source>
</evidence>
<comment type="similarity">
    <text evidence="1">Belongs to the transferase hexapeptide repeat family.</text>
</comment>